<dbReference type="AlphaFoldDB" id="A0AAV6ZE60"/>
<proteinExistence type="predicted"/>
<comment type="caution">
    <text evidence="1">The sequence shown here is derived from an EMBL/GenBank/DDBJ whole genome shotgun (WGS) entry which is preliminary data.</text>
</comment>
<accession>A0AAV6ZE60</accession>
<dbReference type="Proteomes" id="UP000824782">
    <property type="component" value="Unassembled WGS sequence"/>
</dbReference>
<protein>
    <submittedName>
        <fullName evidence="1">Uncharacterized protein</fullName>
    </submittedName>
</protein>
<sequence length="68" mass="8419">MFEGETFMEENKVRICHFWRGQDVIQRKRKKRNLQGESHKYTGRQRRAQIRVLHVGYNVRVHRLECFM</sequence>
<dbReference type="EMBL" id="WNYA01001006">
    <property type="protein sequence ID" value="KAG8546618.1"/>
    <property type="molecule type" value="Genomic_DNA"/>
</dbReference>
<organism evidence="1 2">
    <name type="scientific">Engystomops pustulosus</name>
    <name type="common">Tungara frog</name>
    <name type="synonym">Physalaemus pustulosus</name>
    <dbReference type="NCBI Taxonomy" id="76066"/>
    <lineage>
        <taxon>Eukaryota</taxon>
        <taxon>Metazoa</taxon>
        <taxon>Chordata</taxon>
        <taxon>Craniata</taxon>
        <taxon>Vertebrata</taxon>
        <taxon>Euteleostomi</taxon>
        <taxon>Amphibia</taxon>
        <taxon>Batrachia</taxon>
        <taxon>Anura</taxon>
        <taxon>Neobatrachia</taxon>
        <taxon>Hyloidea</taxon>
        <taxon>Leptodactylidae</taxon>
        <taxon>Leiuperinae</taxon>
        <taxon>Engystomops</taxon>
    </lineage>
</organism>
<name>A0AAV6ZE60_ENGPU</name>
<gene>
    <name evidence="1" type="ORF">GDO81_030215</name>
</gene>
<evidence type="ECO:0000313" key="1">
    <source>
        <dbReference type="EMBL" id="KAG8546618.1"/>
    </source>
</evidence>
<keyword evidence="2" id="KW-1185">Reference proteome</keyword>
<evidence type="ECO:0000313" key="2">
    <source>
        <dbReference type="Proteomes" id="UP000824782"/>
    </source>
</evidence>
<reference evidence="1" key="1">
    <citation type="thesis" date="2020" institute="ProQuest LLC" country="789 East Eisenhower Parkway, Ann Arbor, MI, USA">
        <title>Comparative Genomics and Chromosome Evolution.</title>
        <authorList>
            <person name="Mudd A.B."/>
        </authorList>
    </citation>
    <scope>NUCLEOTIDE SEQUENCE</scope>
    <source>
        <strain evidence="1">237g6f4</strain>
        <tissue evidence="1">Blood</tissue>
    </source>
</reference>